<dbReference type="EMBL" id="BTSX01000006">
    <property type="protein sequence ID" value="GMT03101.1"/>
    <property type="molecule type" value="Genomic_DNA"/>
</dbReference>
<evidence type="ECO:0000256" key="10">
    <source>
        <dbReference type="ARBA" id="ARBA00051646"/>
    </source>
</evidence>
<evidence type="ECO:0000256" key="4">
    <source>
        <dbReference type="ARBA" id="ARBA00022979"/>
    </source>
</evidence>
<evidence type="ECO:0000256" key="3">
    <source>
        <dbReference type="ARBA" id="ARBA00022723"/>
    </source>
</evidence>
<dbReference type="Gene3D" id="2.60.120.230">
    <property type="match status" value="1"/>
</dbReference>
<dbReference type="InterPro" id="IPR000945">
    <property type="entry name" value="DBH-like"/>
</dbReference>
<evidence type="ECO:0000313" key="15">
    <source>
        <dbReference type="EMBL" id="GMT03101.1"/>
    </source>
</evidence>
<evidence type="ECO:0000256" key="8">
    <source>
        <dbReference type="ARBA" id="ARBA00023157"/>
    </source>
</evidence>
<evidence type="ECO:0000256" key="12">
    <source>
        <dbReference type="ARBA" id="ARBA00082985"/>
    </source>
</evidence>
<evidence type="ECO:0000313" key="16">
    <source>
        <dbReference type="Proteomes" id="UP001432027"/>
    </source>
</evidence>
<dbReference type="PANTHER" id="PTHR10157">
    <property type="entry name" value="DOPAMINE BETA HYDROXYLASE RELATED"/>
    <property type="match status" value="1"/>
</dbReference>
<dbReference type="PANTHER" id="PTHR10157:SF23">
    <property type="entry name" value="MOXD1 HOMOLOG 1"/>
    <property type="match status" value="1"/>
</dbReference>
<comment type="catalytic activity">
    <reaction evidence="10">
        <text>tyramine + L-ascorbate + O2 = (R)-octopamine + L-dehydroascorbate + H2O</text>
        <dbReference type="Rhea" id="RHEA:57132"/>
        <dbReference type="ChEBI" id="CHEBI:15377"/>
        <dbReference type="ChEBI" id="CHEBI:15379"/>
        <dbReference type="ChEBI" id="CHEBI:38290"/>
        <dbReference type="ChEBI" id="CHEBI:58539"/>
        <dbReference type="ChEBI" id="CHEBI:141486"/>
        <dbReference type="ChEBI" id="CHEBI:327995"/>
    </reaction>
    <physiologicalReaction direction="left-to-right" evidence="10">
        <dbReference type="Rhea" id="RHEA:57133"/>
    </physiologicalReaction>
</comment>
<dbReference type="InterPro" id="IPR000323">
    <property type="entry name" value="Cu2_ascorb_mOase_N"/>
</dbReference>
<dbReference type="InterPro" id="IPR036939">
    <property type="entry name" value="Cu2_ascorb_mOase_N_sf"/>
</dbReference>
<keyword evidence="9" id="KW-0325">Glycoprotein</keyword>
<dbReference type="CDD" id="cd09631">
    <property type="entry name" value="DOMON_DOH"/>
    <property type="match status" value="1"/>
</dbReference>
<evidence type="ECO:0000259" key="14">
    <source>
        <dbReference type="PROSITE" id="PS50836"/>
    </source>
</evidence>
<dbReference type="InterPro" id="IPR008977">
    <property type="entry name" value="PHM/PNGase_F_dom_sf"/>
</dbReference>
<feature type="chain" id="PRO_5043708592" description="Tyramine beta-hydroxylase" evidence="13">
    <location>
        <begin position="37"/>
        <end position="584"/>
    </location>
</feature>
<keyword evidence="13" id="KW-0732">Signal</keyword>
<dbReference type="InterPro" id="IPR045266">
    <property type="entry name" value="DOH_DOMON"/>
</dbReference>
<dbReference type="Pfam" id="PF03351">
    <property type="entry name" value="DOMON"/>
    <property type="match status" value="1"/>
</dbReference>
<organism evidence="15 16">
    <name type="scientific">Pristionchus entomophagus</name>
    <dbReference type="NCBI Taxonomy" id="358040"/>
    <lineage>
        <taxon>Eukaryota</taxon>
        <taxon>Metazoa</taxon>
        <taxon>Ecdysozoa</taxon>
        <taxon>Nematoda</taxon>
        <taxon>Chromadorea</taxon>
        <taxon>Rhabditida</taxon>
        <taxon>Rhabditina</taxon>
        <taxon>Diplogasteromorpha</taxon>
        <taxon>Diplogasteroidea</taxon>
        <taxon>Neodiplogasteridae</taxon>
        <taxon>Pristionchus</taxon>
    </lineage>
</organism>
<dbReference type="PROSITE" id="PS00084">
    <property type="entry name" value="CU2_MONOOXYGENASE_1"/>
    <property type="match status" value="1"/>
</dbReference>
<accession>A0AAV5U877</accession>
<keyword evidence="6" id="KW-0186">Copper</keyword>
<gene>
    <name evidence="15" type="ORF">PENTCL1PPCAC_25275</name>
</gene>
<keyword evidence="5" id="KW-0560">Oxidoreductase</keyword>
<name>A0AAV5U877_9BILA</name>
<feature type="signal peptide" evidence="13">
    <location>
        <begin position="1"/>
        <end position="36"/>
    </location>
</feature>
<evidence type="ECO:0000256" key="11">
    <source>
        <dbReference type="ARBA" id="ARBA00074505"/>
    </source>
</evidence>
<dbReference type="Gene3D" id="2.60.120.310">
    <property type="entry name" value="Copper type II, ascorbate-dependent monooxygenase, N-terminal domain"/>
    <property type="match status" value="1"/>
</dbReference>
<dbReference type="AlphaFoldDB" id="A0AAV5U877"/>
<dbReference type="InterPro" id="IPR028460">
    <property type="entry name" value="Tbh/DBH"/>
</dbReference>
<comment type="cofactor">
    <cofactor evidence="1">
        <name>Cu(2+)</name>
        <dbReference type="ChEBI" id="CHEBI:29036"/>
    </cofactor>
</comment>
<dbReference type="SUPFAM" id="SSF49742">
    <property type="entry name" value="PHM/PNGase F"/>
    <property type="match status" value="2"/>
</dbReference>
<dbReference type="GO" id="GO:0042420">
    <property type="term" value="P:dopamine catabolic process"/>
    <property type="evidence" value="ECO:0007669"/>
    <property type="project" value="TreeGrafter"/>
</dbReference>
<proteinExistence type="inferred from homology"/>
<keyword evidence="16" id="KW-1185">Reference proteome</keyword>
<dbReference type="FunFam" id="2.60.120.230:FF:000001">
    <property type="entry name" value="Monooxygenase, DBH-like 1"/>
    <property type="match status" value="1"/>
</dbReference>
<evidence type="ECO:0000256" key="7">
    <source>
        <dbReference type="ARBA" id="ARBA00023033"/>
    </source>
</evidence>
<dbReference type="InterPro" id="IPR005018">
    <property type="entry name" value="DOMON_domain"/>
</dbReference>
<comment type="caution">
    <text evidence="15">The sequence shown here is derived from an EMBL/GenBank/DDBJ whole genome shotgun (WGS) entry which is preliminary data.</text>
</comment>
<dbReference type="GO" id="GO:0004500">
    <property type="term" value="F:dopamine beta-monooxygenase activity"/>
    <property type="evidence" value="ECO:0007669"/>
    <property type="project" value="InterPro"/>
</dbReference>
<evidence type="ECO:0000256" key="5">
    <source>
        <dbReference type="ARBA" id="ARBA00023002"/>
    </source>
</evidence>
<reference evidence="15" key="1">
    <citation type="submission" date="2023-10" db="EMBL/GenBank/DDBJ databases">
        <title>Genome assembly of Pristionchus species.</title>
        <authorList>
            <person name="Yoshida K."/>
            <person name="Sommer R.J."/>
        </authorList>
    </citation>
    <scope>NUCLEOTIDE SEQUENCE</scope>
    <source>
        <strain evidence="15">RS0144</strain>
    </source>
</reference>
<dbReference type="InterPro" id="IPR020611">
    <property type="entry name" value="Cu2_ascorb_mOase_CS-1"/>
</dbReference>
<comment type="similarity">
    <text evidence="2">Belongs to the copper type II ascorbate-dependent monooxygenase family.</text>
</comment>
<dbReference type="GO" id="GO:0042421">
    <property type="term" value="P:norepinephrine biosynthetic process"/>
    <property type="evidence" value="ECO:0007669"/>
    <property type="project" value="TreeGrafter"/>
</dbReference>
<keyword evidence="3" id="KW-0479">Metal-binding</keyword>
<sequence>LPSVFPPAVQCSPLSSPMTYPPLLLLLPLLVRLADGNHGKSSVQLDNHRVDVSWDTDYEQQTILFRYESPDLAKAKWWLLGFSDHGEFNISDHCLFDVETRQLWDGFVNSRFEMSRDRQQDCQLEAVTNTSFSFRRKFVTCDPKDYAIEVGTNQLIVACSSVATTNFSSPAINAQLTYGLLIVKQHDDSVPNEPDQFKIHVHADKAKVPSDVTTYWCIVQRLPDAVLQRKHHITWLWSNITKGNEHLVHHMMLFHCPSGDQQEFEGNCNDPKKPAQAKACSKVMGAISMGEGPTLYPSEVGLPIGGDGYNPWVMVEMHYNNPPRTAGQVDSSGFDIVLTSHLRPHDAGIMEIGVIYGDANSIPPHQAAFEMTGFCTADCTEKFPEDGINVFYTQIHAHLWFKKLWNSLYRNGVKLVEFNRDAHYSPHWQHILRLDPMMNVRRGDVMATTCVADTRKTNDVVLGGYGIEDEMCISYLYYYPAMDIEMCKSAVSNETLHRFFKQKGVKDGSMTIAQKYKSVEWDDENVRDLSELFATAPVNQHCYRSDGSTFEGHPTNWSRIDHPHITYGAYDKMRAREECQALND</sequence>
<dbReference type="GO" id="GO:0030667">
    <property type="term" value="C:secretory granule membrane"/>
    <property type="evidence" value="ECO:0007669"/>
    <property type="project" value="TreeGrafter"/>
</dbReference>
<dbReference type="PROSITE" id="PS50836">
    <property type="entry name" value="DOMON"/>
    <property type="match status" value="1"/>
</dbReference>
<keyword evidence="7" id="KW-0503">Monooxygenase</keyword>
<dbReference type="FunFam" id="2.60.120.310:FF:000004">
    <property type="entry name" value="DBH-like monooxygenase protein 1"/>
    <property type="match status" value="1"/>
</dbReference>
<evidence type="ECO:0000256" key="9">
    <source>
        <dbReference type="ARBA" id="ARBA00023180"/>
    </source>
</evidence>
<evidence type="ECO:0000256" key="6">
    <source>
        <dbReference type="ARBA" id="ARBA00023008"/>
    </source>
</evidence>
<dbReference type="InterPro" id="IPR014784">
    <property type="entry name" value="Cu2_ascorb_mOase-like_C"/>
</dbReference>
<dbReference type="Pfam" id="PF01082">
    <property type="entry name" value="Cu2_monooxygen"/>
    <property type="match status" value="1"/>
</dbReference>
<dbReference type="GO" id="GO:0005507">
    <property type="term" value="F:copper ion binding"/>
    <property type="evidence" value="ECO:0007669"/>
    <property type="project" value="InterPro"/>
</dbReference>
<feature type="domain" description="DOMON" evidence="14">
    <location>
        <begin position="48"/>
        <end position="160"/>
    </location>
</feature>
<protein>
    <recommendedName>
        <fullName evidence="11">Tyramine beta-hydroxylase</fullName>
    </recommendedName>
    <alternativeName>
        <fullName evidence="12">Tyramine beta-monooxygenase</fullName>
    </alternativeName>
</protein>
<keyword evidence="4" id="KW-0530">Neurotransmitter biosynthesis</keyword>
<evidence type="ECO:0000256" key="2">
    <source>
        <dbReference type="ARBA" id="ARBA00010676"/>
    </source>
</evidence>
<feature type="non-terminal residue" evidence="15">
    <location>
        <position position="1"/>
    </location>
</feature>
<dbReference type="Proteomes" id="UP001432027">
    <property type="component" value="Unassembled WGS sequence"/>
</dbReference>
<dbReference type="GO" id="GO:0005615">
    <property type="term" value="C:extracellular space"/>
    <property type="evidence" value="ECO:0007669"/>
    <property type="project" value="TreeGrafter"/>
</dbReference>
<dbReference type="GO" id="GO:0006589">
    <property type="term" value="P:octopamine biosynthetic process"/>
    <property type="evidence" value="ECO:0007669"/>
    <property type="project" value="TreeGrafter"/>
</dbReference>
<dbReference type="InterPro" id="IPR024548">
    <property type="entry name" value="Cu2_monoox_C"/>
</dbReference>
<keyword evidence="8" id="KW-1015">Disulfide bond</keyword>
<dbReference type="PRINTS" id="PR00767">
    <property type="entry name" value="DBMONOXGNASE"/>
</dbReference>
<evidence type="ECO:0000256" key="13">
    <source>
        <dbReference type="SAM" id="SignalP"/>
    </source>
</evidence>
<dbReference type="Pfam" id="PF03712">
    <property type="entry name" value="Cu2_monoox_C"/>
    <property type="match status" value="1"/>
</dbReference>
<evidence type="ECO:0000256" key="1">
    <source>
        <dbReference type="ARBA" id="ARBA00001973"/>
    </source>
</evidence>